<keyword evidence="1" id="KW-0732">Signal</keyword>
<proteinExistence type="predicted"/>
<evidence type="ECO:0000256" key="1">
    <source>
        <dbReference type="SAM" id="SignalP"/>
    </source>
</evidence>
<dbReference type="EMBL" id="SNXY01000009">
    <property type="protein sequence ID" value="TDP83459.1"/>
    <property type="molecule type" value="Genomic_DNA"/>
</dbReference>
<evidence type="ECO:0008006" key="4">
    <source>
        <dbReference type="Google" id="ProtNLM"/>
    </source>
</evidence>
<keyword evidence="3" id="KW-1185">Reference proteome</keyword>
<reference evidence="2 3" key="1">
    <citation type="submission" date="2019-03" db="EMBL/GenBank/DDBJ databases">
        <title>Genomic Encyclopedia of Type Strains, Phase IV (KMG-IV): sequencing the most valuable type-strain genomes for metagenomic binning, comparative biology and taxonomic classification.</title>
        <authorList>
            <person name="Goeker M."/>
        </authorList>
    </citation>
    <scope>NUCLEOTIDE SEQUENCE [LARGE SCALE GENOMIC DNA]</scope>
    <source>
        <strain evidence="2 3">DSM 102969</strain>
    </source>
</reference>
<dbReference type="AlphaFoldDB" id="A0A4R6RBM2"/>
<comment type="caution">
    <text evidence="2">The sequence shown here is derived from an EMBL/GenBank/DDBJ whole genome shotgun (WGS) entry which is preliminary data.</text>
</comment>
<gene>
    <name evidence="2" type="ORF">EDD54_3421</name>
</gene>
<feature type="signal peptide" evidence="1">
    <location>
        <begin position="1"/>
        <end position="23"/>
    </location>
</feature>
<dbReference type="OrthoDB" id="8018783at2"/>
<protein>
    <recommendedName>
        <fullName evidence="4">Beta-barrel assembly complex subunit BamF</fullName>
    </recommendedName>
</protein>
<name>A0A4R6RBM2_9HYPH</name>
<evidence type="ECO:0000313" key="3">
    <source>
        <dbReference type="Proteomes" id="UP000294547"/>
    </source>
</evidence>
<evidence type="ECO:0000313" key="2">
    <source>
        <dbReference type="EMBL" id="TDP83459.1"/>
    </source>
</evidence>
<dbReference type="RefSeq" id="WP_126538418.1">
    <property type="nucleotide sequence ID" value="NZ_BSPM01000009.1"/>
</dbReference>
<organism evidence="2 3">
    <name type="scientific">Oharaeibacter diazotrophicus</name>
    <dbReference type="NCBI Taxonomy" id="1920512"/>
    <lineage>
        <taxon>Bacteria</taxon>
        <taxon>Pseudomonadati</taxon>
        <taxon>Pseudomonadota</taxon>
        <taxon>Alphaproteobacteria</taxon>
        <taxon>Hyphomicrobiales</taxon>
        <taxon>Pleomorphomonadaceae</taxon>
        <taxon>Oharaeibacter</taxon>
    </lineage>
</organism>
<feature type="chain" id="PRO_5020475393" description="Beta-barrel assembly complex subunit BamF" evidence="1">
    <location>
        <begin position="24"/>
        <end position="218"/>
    </location>
</feature>
<accession>A0A4R6RBM2</accession>
<sequence length="218" mass="23226">MTSTSLKRLAALAAVGVSLSACAGLGTSVAEDDPETEVPNVSLGRTVMESLGAVPSRQLPINYTPRAPLVVPPNTQALVAPEAANQIAANDPNWPVDPDVVTRQRLREAAAREAGRDSGDPLPSGELLAERIPTQGLRRTDPNDDPGRVMRQSEFDRGWKSKGIDGTGVYNIDGTPRRRALVEPPVAYLQPAPGAPVAIPDETDPKTKGGILQRLKFW</sequence>
<dbReference type="PROSITE" id="PS51257">
    <property type="entry name" value="PROKAR_LIPOPROTEIN"/>
    <property type="match status" value="1"/>
</dbReference>
<dbReference type="Proteomes" id="UP000294547">
    <property type="component" value="Unassembled WGS sequence"/>
</dbReference>